<keyword evidence="7" id="KW-1185">Reference proteome</keyword>
<dbReference type="EC" id="1.13.11.24" evidence="6"/>
<evidence type="ECO:0000313" key="6">
    <source>
        <dbReference type="EMBL" id="ODN67650.1"/>
    </source>
</evidence>
<evidence type="ECO:0000259" key="4">
    <source>
        <dbReference type="Pfam" id="PF02678"/>
    </source>
</evidence>
<dbReference type="RefSeq" id="WP_069295293.1">
    <property type="nucleotide sequence ID" value="NZ_MCRI01000004.1"/>
</dbReference>
<dbReference type="SUPFAM" id="SSF51182">
    <property type="entry name" value="RmlC-like cupins"/>
    <property type="match status" value="1"/>
</dbReference>
<comment type="similarity">
    <text evidence="1 3">Belongs to the pirin family.</text>
</comment>
<dbReference type="CDD" id="cd02247">
    <property type="entry name" value="cupin_pirin_C"/>
    <property type="match status" value="1"/>
</dbReference>
<dbReference type="EMBL" id="MCRI01000004">
    <property type="protein sequence ID" value="ODN67650.1"/>
    <property type="molecule type" value="Genomic_DNA"/>
</dbReference>
<dbReference type="Proteomes" id="UP000094379">
    <property type="component" value="Unassembled WGS sequence"/>
</dbReference>
<evidence type="ECO:0000313" key="7">
    <source>
        <dbReference type="Proteomes" id="UP000094379"/>
    </source>
</evidence>
<keyword evidence="2" id="KW-0408">Iron</keyword>
<dbReference type="InterPro" id="IPR011051">
    <property type="entry name" value="RmlC_Cupin_sf"/>
</dbReference>
<dbReference type="Gene3D" id="2.60.120.10">
    <property type="entry name" value="Jelly Rolls"/>
    <property type="match status" value="2"/>
</dbReference>
<accession>A0A1E3GUC5</accession>
<dbReference type="InterPro" id="IPR008778">
    <property type="entry name" value="Pirin_C_dom"/>
</dbReference>
<dbReference type="Pfam" id="PF02678">
    <property type="entry name" value="Pirin"/>
    <property type="match status" value="1"/>
</dbReference>
<feature type="binding site" evidence="2">
    <location>
        <position position="104"/>
    </location>
    <ligand>
        <name>Fe cation</name>
        <dbReference type="ChEBI" id="CHEBI:24875"/>
    </ligand>
</feature>
<dbReference type="AlphaFoldDB" id="A0A1E3GUC5"/>
<comment type="cofactor">
    <cofactor evidence="2">
        <name>Fe cation</name>
        <dbReference type="ChEBI" id="CHEBI:24875"/>
    </cofactor>
    <text evidence="2">Binds 1 Fe cation per subunit.</text>
</comment>
<dbReference type="STRING" id="291169.A9E74_00760"/>
<dbReference type="InterPro" id="IPR003829">
    <property type="entry name" value="Pirin_N_dom"/>
</dbReference>
<feature type="binding site" evidence="2">
    <location>
        <position position="106"/>
    </location>
    <ligand>
        <name>Fe cation</name>
        <dbReference type="ChEBI" id="CHEBI:24875"/>
    </ligand>
</feature>
<comment type="caution">
    <text evidence="6">The sequence shown here is derived from an EMBL/GenBank/DDBJ whole genome shotgun (WGS) entry which is preliminary data.</text>
</comment>
<dbReference type="InterPro" id="IPR014710">
    <property type="entry name" value="RmlC-like_jellyroll"/>
</dbReference>
<dbReference type="Pfam" id="PF05726">
    <property type="entry name" value="Pirin_C"/>
    <property type="match status" value="1"/>
</dbReference>
<reference evidence="6 7" key="1">
    <citation type="submission" date="2016-07" db="EMBL/GenBank/DDBJ databases">
        <title>Draft Genome Sequence of Methylophaga muralis Bur 1.</title>
        <authorList>
            <person name="Vasilenko O.V."/>
            <person name="Doronina N.V."/>
            <person name="Shmareva M.N."/>
            <person name="Tarlachkov S.V."/>
            <person name="Mustakhimov I."/>
            <person name="Trotsenko Y.A."/>
        </authorList>
    </citation>
    <scope>NUCLEOTIDE SEQUENCE [LARGE SCALE GENOMIC DNA]</scope>
    <source>
        <strain evidence="6 7">Bur 1</strain>
    </source>
</reference>
<dbReference type="PANTHER" id="PTHR13903">
    <property type="entry name" value="PIRIN-RELATED"/>
    <property type="match status" value="1"/>
</dbReference>
<sequence length="281" mass="30436">MAQQREVKKWIRGQMTSDGAGVSLRRLIASHEIDMLDPFLLFDAFGSDKPEDYIAGFPPHPHRGFETVTYMLAGKMRHEDSAGNAGVIETGGVQWMTAGRGIIHSEKPEQEAGLLAGFQLWVNLPAEQKMMAPRYQEKAASEIAIETREAGLKLKVVAGETINGTKGVIDNSFVEPVYFVIDAPAGSVFEDNIPATHNAFVYVAAGRVSIGDKPTSIGASQLAVLKEGDAVKVLAEQDSTFIVVAGKPINEPVERAGPFVMNTRAELEQAFADYRSGQFVA</sequence>
<evidence type="ECO:0000256" key="2">
    <source>
        <dbReference type="PIRSR" id="PIRSR006232-1"/>
    </source>
</evidence>
<dbReference type="PIRSF" id="PIRSF006232">
    <property type="entry name" value="Pirin"/>
    <property type="match status" value="1"/>
</dbReference>
<keyword evidence="6" id="KW-0223">Dioxygenase</keyword>
<evidence type="ECO:0000256" key="1">
    <source>
        <dbReference type="ARBA" id="ARBA00008416"/>
    </source>
</evidence>
<feature type="binding site" evidence="2">
    <location>
        <position position="60"/>
    </location>
    <ligand>
        <name>Fe cation</name>
        <dbReference type="ChEBI" id="CHEBI:24875"/>
    </ligand>
</feature>
<dbReference type="PANTHER" id="PTHR13903:SF8">
    <property type="entry name" value="PIRIN"/>
    <property type="match status" value="1"/>
</dbReference>
<gene>
    <name evidence="6" type="primary">yhhW</name>
    <name evidence="6" type="ORF">A9E74_00760</name>
</gene>
<keyword evidence="6" id="KW-0560">Oxidoreductase</keyword>
<protein>
    <submittedName>
        <fullName evidence="6">Quercetin 2,3-dioxygenase</fullName>
        <ecNumber evidence="6">1.13.11.24</ecNumber>
    </submittedName>
</protein>
<dbReference type="GO" id="GO:0008127">
    <property type="term" value="F:quercetin 2,3-dioxygenase activity"/>
    <property type="evidence" value="ECO:0007669"/>
    <property type="project" value="UniProtKB-EC"/>
</dbReference>
<name>A0A1E3GUC5_9GAMM</name>
<feature type="domain" description="Pirin N-terminal" evidence="4">
    <location>
        <begin position="24"/>
        <end position="122"/>
    </location>
</feature>
<feature type="domain" description="Pirin C-terminal" evidence="5">
    <location>
        <begin position="179"/>
        <end position="279"/>
    </location>
</feature>
<evidence type="ECO:0000259" key="5">
    <source>
        <dbReference type="Pfam" id="PF05726"/>
    </source>
</evidence>
<organism evidence="6 7">
    <name type="scientific">Methylophaga muralis</name>
    <dbReference type="NCBI Taxonomy" id="291169"/>
    <lineage>
        <taxon>Bacteria</taxon>
        <taxon>Pseudomonadati</taxon>
        <taxon>Pseudomonadota</taxon>
        <taxon>Gammaproteobacteria</taxon>
        <taxon>Thiotrichales</taxon>
        <taxon>Piscirickettsiaceae</taxon>
        <taxon>Methylophaga</taxon>
    </lineage>
</organism>
<feature type="binding site" evidence="2">
    <location>
        <position position="62"/>
    </location>
    <ligand>
        <name>Fe cation</name>
        <dbReference type="ChEBI" id="CHEBI:24875"/>
    </ligand>
</feature>
<dbReference type="PATRIC" id="fig|291169.3.peg.761"/>
<evidence type="ECO:0000256" key="3">
    <source>
        <dbReference type="RuleBase" id="RU003457"/>
    </source>
</evidence>
<dbReference type="GO" id="GO:0046872">
    <property type="term" value="F:metal ion binding"/>
    <property type="evidence" value="ECO:0007669"/>
    <property type="project" value="UniProtKB-KW"/>
</dbReference>
<proteinExistence type="inferred from homology"/>
<dbReference type="CDD" id="cd02909">
    <property type="entry name" value="cupin_pirin_N"/>
    <property type="match status" value="1"/>
</dbReference>
<keyword evidence="2" id="KW-0479">Metal-binding</keyword>
<dbReference type="InterPro" id="IPR012093">
    <property type="entry name" value="Pirin"/>
</dbReference>